<feature type="transmembrane region" description="Helical" evidence="6">
    <location>
        <begin position="794"/>
        <end position="816"/>
    </location>
</feature>
<feature type="transmembrane region" description="Helical" evidence="6">
    <location>
        <begin position="20"/>
        <end position="38"/>
    </location>
</feature>
<feature type="transmembrane region" description="Helical" evidence="6">
    <location>
        <begin position="626"/>
        <end position="645"/>
    </location>
</feature>
<organism evidence="8 9">
    <name type="scientific">Lancefieldella rimae</name>
    <dbReference type="NCBI Taxonomy" id="1383"/>
    <lineage>
        <taxon>Bacteria</taxon>
        <taxon>Bacillati</taxon>
        <taxon>Actinomycetota</taxon>
        <taxon>Coriobacteriia</taxon>
        <taxon>Coriobacteriales</taxon>
        <taxon>Atopobiaceae</taxon>
        <taxon>Lancefieldella</taxon>
    </lineage>
</organism>
<dbReference type="InterPro" id="IPR017500">
    <property type="entry name" value="Phage_infect_YhgE_N"/>
</dbReference>
<protein>
    <submittedName>
        <fullName evidence="8">YhgE Pip N-domain protein</fullName>
    </submittedName>
</protein>
<gene>
    <name evidence="8" type="ORF">IV60_GL000200</name>
</gene>
<reference evidence="8 9" key="1">
    <citation type="journal article" date="2015" name="Genome Announc.">
        <title>Expanding the biotechnology potential of lactobacilli through comparative genomics of 213 strains and associated genera.</title>
        <authorList>
            <person name="Sun Z."/>
            <person name="Harris H.M."/>
            <person name="McCann A."/>
            <person name="Guo C."/>
            <person name="Argimon S."/>
            <person name="Zhang W."/>
            <person name="Yang X."/>
            <person name="Jeffery I.B."/>
            <person name="Cooney J.C."/>
            <person name="Kagawa T.F."/>
            <person name="Liu W."/>
            <person name="Song Y."/>
            <person name="Salvetti E."/>
            <person name="Wrobel A."/>
            <person name="Rasinkangas P."/>
            <person name="Parkhill J."/>
            <person name="Rea M.C."/>
            <person name="O'Sullivan O."/>
            <person name="Ritari J."/>
            <person name="Douillard F.P."/>
            <person name="Paul Ross R."/>
            <person name="Yang R."/>
            <person name="Briner A.E."/>
            <person name="Felis G.E."/>
            <person name="de Vos W.M."/>
            <person name="Barrangou R."/>
            <person name="Klaenhammer T.R."/>
            <person name="Caufield P.W."/>
            <person name="Cui Y."/>
            <person name="Zhang H."/>
            <person name="O'Toole P.W."/>
        </authorList>
    </citation>
    <scope>NUCLEOTIDE SEQUENCE [LARGE SCALE GENOMIC DNA]</scope>
    <source>
        <strain evidence="8 9">DSM 7090</strain>
    </source>
</reference>
<dbReference type="InterPro" id="IPR051328">
    <property type="entry name" value="T7SS_ABC-Transporter"/>
</dbReference>
<dbReference type="GeneID" id="84904151"/>
<feature type="transmembrane region" description="Helical" evidence="6">
    <location>
        <begin position="594"/>
        <end position="614"/>
    </location>
</feature>
<evidence type="ECO:0000313" key="9">
    <source>
        <dbReference type="Proteomes" id="UP000051927"/>
    </source>
</evidence>
<dbReference type="Pfam" id="PF12698">
    <property type="entry name" value="ABC2_membrane_3"/>
    <property type="match status" value="2"/>
</dbReference>
<comment type="subcellular location">
    <subcellularLocation>
        <location evidence="1">Membrane</location>
        <topology evidence="1">Multi-pass membrane protein</topology>
    </subcellularLocation>
</comment>
<comment type="caution">
    <text evidence="8">The sequence shown here is derived from an EMBL/GenBank/DDBJ whole genome shotgun (WGS) entry which is preliminary data.</text>
</comment>
<evidence type="ECO:0000256" key="5">
    <source>
        <dbReference type="SAM" id="Coils"/>
    </source>
</evidence>
<feature type="domain" description="ABC-2 type transporter transmembrane" evidence="7">
    <location>
        <begin position="375"/>
        <end position="699"/>
    </location>
</feature>
<evidence type="ECO:0000256" key="6">
    <source>
        <dbReference type="SAM" id="Phobius"/>
    </source>
</evidence>
<feature type="transmembrane region" description="Helical" evidence="6">
    <location>
        <begin position="770"/>
        <end position="788"/>
    </location>
</feature>
<evidence type="ECO:0000256" key="3">
    <source>
        <dbReference type="ARBA" id="ARBA00022989"/>
    </source>
</evidence>
<evidence type="ECO:0000259" key="7">
    <source>
        <dbReference type="Pfam" id="PF12698"/>
    </source>
</evidence>
<feature type="domain" description="ABC-2 type transporter transmembrane" evidence="7">
    <location>
        <begin position="23"/>
        <end position="167"/>
    </location>
</feature>
<dbReference type="InterPro" id="IPR017501">
    <property type="entry name" value="Phage_infect_YhgE_C"/>
</dbReference>
<feature type="coiled-coil region" evidence="5">
    <location>
        <begin position="214"/>
        <end position="241"/>
    </location>
</feature>
<keyword evidence="4 6" id="KW-0472">Membrane</keyword>
<dbReference type="NCBIfam" id="TIGR03062">
    <property type="entry name" value="pip_yhgE_Cterm"/>
    <property type="match status" value="1"/>
</dbReference>
<dbReference type="RefSeq" id="WP_003148838.1">
    <property type="nucleotide sequence ID" value="NZ_JQCP01000001.1"/>
</dbReference>
<keyword evidence="2 6" id="KW-0812">Transmembrane</keyword>
<dbReference type="Gene3D" id="3.40.1710.10">
    <property type="entry name" value="abc type-2 transporter like domain"/>
    <property type="match status" value="1"/>
</dbReference>
<dbReference type="PANTHER" id="PTHR43077:SF10">
    <property type="entry name" value="TRANSPORT PERMEASE PROTEIN"/>
    <property type="match status" value="1"/>
</dbReference>
<evidence type="ECO:0000313" key="8">
    <source>
        <dbReference type="EMBL" id="KRO03024.1"/>
    </source>
</evidence>
<accession>A0ABR5Q1G0</accession>
<name>A0ABR5Q1G0_9ACTN</name>
<keyword evidence="3 6" id="KW-1133">Transmembrane helix</keyword>
<evidence type="ECO:0000256" key="1">
    <source>
        <dbReference type="ARBA" id="ARBA00004141"/>
    </source>
</evidence>
<dbReference type="NCBIfam" id="TIGR03061">
    <property type="entry name" value="pip_yhgE_Nterm"/>
    <property type="match status" value="1"/>
</dbReference>
<dbReference type="InterPro" id="IPR013525">
    <property type="entry name" value="ABC2_TM"/>
</dbReference>
<dbReference type="EMBL" id="JQCP01000001">
    <property type="protein sequence ID" value="KRO03024.1"/>
    <property type="molecule type" value="Genomic_DNA"/>
</dbReference>
<dbReference type="Proteomes" id="UP000051927">
    <property type="component" value="Unassembled WGS sequence"/>
</dbReference>
<sequence length="849" mass="92516">MKTVLHIFARDLIRILKNPIAIIVTIGVCIIPSLYAWFNIAANWDPYKNTQTMPVAVVSEDTGAEVGDQGYLNAGSMVIDKLKDNTQLQWTFVSSKEEALEGVSAGTYYAAIILPKDFTSDLASVLSGNLEKAPVQYYVNEKINPVAPKVTDTGAKTITTQINETFVSKVSEVVSEKFIGLASTISSQTDTAADRVTAGLHDTSDDFKKISGTIEASQSTLKDARTTLAQAQKTLDTLIESADKAAGTLSDITSQLPKIKQDANTLSAKLFSSLIEGGASISDISSHADAAVGQITGSVGSAMGTVDGTVASVQSLVSTNRQLVDDLKTIRDSLPAAHQSSLDTLIDELDASVSQEEALLARLQTASSDIHASNDSLSNLSSTMNTTVNTNIDAIHQTVQTLSTTSIPEFNGSIDSFGDATYTLNATLSATKPALQQIKGTLNQLDHVLSQAQDATLRTEDSLSTTAKTLDTLSSDMDVIKNSQLMGQLKEAVNLNPKDIASFMSSPVKIEDDIVYPVANYGSSVTPFYTNLALWVGGIVLIAIYKLEVDHENIGSFAPWQGYFGRWLLMMLLAILQATICCIGDLLLKIQCVSPAAFILAGIVEAIVYATLIYSLSIAFKHIGKALCVLLVILQIPGAAGLYPIEMMPGFFQAIHPWLPFTYGIAAMREAIGGFYGNFYLENLVKVSLFIVPAFVVGVLLRRHLLNINYLFDRRLAATGLMAHERDGIKIEHYRLSSLMHALQNSDEYTHDVEARAQRFESRYSARIRYGLRALIALPIGLLIVLFISQNKLFWLIMWIMAIVVTCAYLIIIEYLHETMRRRKSMTGLDTPHMVKIISAQLEHEERGE</sequence>
<dbReference type="PANTHER" id="PTHR43077">
    <property type="entry name" value="TRANSPORT PERMEASE YVFS-RELATED"/>
    <property type="match status" value="1"/>
</dbReference>
<evidence type="ECO:0000256" key="4">
    <source>
        <dbReference type="ARBA" id="ARBA00023136"/>
    </source>
</evidence>
<feature type="transmembrane region" description="Helical" evidence="6">
    <location>
        <begin position="684"/>
        <end position="701"/>
    </location>
</feature>
<proteinExistence type="predicted"/>
<keyword evidence="5" id="KW-0175">Coiled coil</keyword>
<feature type="transmembrane region" description="Helical" evidence="6">
    <location>
        <begin position="528"/>
        <end position="547"/>
    </location>
</feature>
<keyword evidence="9" id="KW-1185">Reference proteome</keyword>
<feature type="transmembrane region" description="Helical" evidence="6">
    <location>
        <begin position="567"/>
        <end position="588"/>
    </location>
</feature>
<evidence type="ECO:0000256" key="2">
    <source>
        <dbReference type="ARBA" id="ARBA00022692"/>
    </source>
</evidence>